<comment type="subcellular location">
    <subcellularLocation>
        <location evidence="1">Nucleus</location>
    </subcellularLocation>
</comment>
<sequence length="250" mass="28426">MHFNAGMLSSQRAESSRSFFNKYVSRKNSLIDFITRFNGAVGHQRHKELVADHKDMNEEPKLTSLSSMETQMVKLIHNKKFSIFPKTIFQSTAYILTCTLEDDEIALYPIQRVDGTYSSRQRHLTFKKQSNIVSFGGVVDCNGQESNDQKDKLLMRHAQLSQLASMVVDDACLTVECTNIFLNEFELDEQPLKAFKKFRKKLAEIEDDVISRNHDKSLKNRVGPVKMSYLLFPTSEGGLTGKGIANSFSI</sequence>
<dbReference type="PANTHER" id="PTHR31669">
    <property type="entry name" value="PROTEIN FAR1-RELATED SEQUENCE 10-RELATED"/>
    <property type="match status" value="1"/>
</dbReference>
<evidence type="ECO:0000256" key="1">
    <source>
        <dbReference type="RuleBase" id="RU367018"/>
    </source>
</evidence>
<comment type="caution">
    <text evidence="3">The sequence shown here is derived from an EMBL/GenBank/DDBJ whole genome shotgun (WGS) entry which is preliminary data.</text>
</comment>
<dbReference type="PANTHER" id="PTHR31669:SF302">
    <property type="entry name" value="PROTEIN FAR1-RELATED SEQUENCE"/>
    <property type="match status" value="1"/>
</dbReference>
<keyword evidence="1" id="KW-0863">Zinc-finger</keyword>
<dbReference type="Gene3D" id="1.20.245.10">
    <property type="entry name" value="Lipoxygenase-1, Domain 5"/>
    <property type="match status" value="1"/>
</dbReference>
<name>A0A8K0GLG5_9ROSA</name>
<keyword evidence="1" id="KW-0862">Zinc</keyword>
<keyword evidence="4" id="KW-1185">Reference proteome</keyword>
<evidence type="ECO:0000313" key="3">
    <source>
        <dbReference type="EMBL" id="KAF3433602.1"/>
    </source>
</evidence>
<dbReference type="GO" id="GO:0008270">
    <property type="term" value="F:zinc ion binding"/>
    <property type="evidence" value="ECO:0007669"/>
    <property type="project" value="UniProtKB-UniRule"/>
</dbReference>
<organism evidence="3 4">
    <name type="scientific">Rhamnella rubrinervis</name>
    <dbReference type="NCBI Taxonomy" id="2594499"/>
    <lineage>
        <taxon>Eukaryota</taxon>
        <taxon>Viridiplantae</taxon>
        <taxon>Streptophyta</taxon>
        <taxon>Embryophyta</taxon>
        <taxon>Tracheophyta</taxon>
        <taxon>Spermatophyta</taxon>
        <taxon>Magnoliopsida</taxon>
        <taxon>eudicotyledons</taxon>
        <taxon>Gunneridae</taxon>
        <taxon>Pentapetalae</taxon>
        <taxon>rosids</taxon>
        <taxon>fabids</taxon>
        <taxon>Rosales</taxon>
        <taxon>Rhamnaceae</taxon>
        <taxon>rhamnoid group</taxon>
        <taxon>Rhamneae</taxon>
        <taxon>Rhamnella</taxon>
    </lineage>
</organism>
<comment type="function">
    <text evidence="1">Putative transcription activator involved in regulating light control of development.</text>
</comment>
<keyword evidence="1" id="KW-0539">Nucleus</keyword>
<dbReference type="InterPro" id="IPR013819">
    <property type="entry name" value="LipOase_C"/>
</dbReference>
<dbReference type="OrthoDB" id="1927586at2759"/>
<keyword evidence="1" id="KW-0479">Metal-binding</keyword>
<evidence type="ECO:0000259" key="2">
    <source>
        <dbReference type="PROSITE" id="PS51393"/>
    </source>
</evidence>
<proteinExistence type="inferred from homology"/>
<dbReference type="Proteomes" id="UP000796880">
    <property type="component" value="Unassembled WGS sequence"/>
</dbReference>
<dbReference type="GO" id="GO:0016702">
    <property type="term" value="F:oxidoreductase activity, acting on single donors with incorporation of molecular oxygen, incorporation of two atoms of oxygen"/>
    <property type="evidence" value="ECO:0007669"/>
    <property type="project" value="InterPro"/>
</dbReference>
<gene>
    <name evidence="3" type="ORF">FNV43_RR24704</name>
</gene>
<protein>
    <recommendedName>
        <fullName evidence="1">Protein FAR1-RELATED SEQUENCE</fullName>
    </recommendedName>
</protein>
<dbReference type="InterPro" id="IPR036226">
    <property type="entry name" value="LipOase_C_sf"/>
</dbReference>
<dbReference type="AlphaFoldDB" id="A0A8K0GLG5"/>
<feature type="domain" description="Lipoxygenase" evidence="2">
    <location>
        <begin position="188"/>
        <end position="250"/>
    </location>
</feature>
<dbReference type="SUPFAM" id="SSF48484">
    <property type="entry name" value="Lipoxigenase"/>
    <property type="match status" value="1"/>
</dbReference>
<dbReference type="PROSITE" id="PS51393">
    <property type="entry name" value="LIPOXYGENASE_3"/>
    <property type="match status" value="1"/>
</dbReference>
<dbReference type="InterPro" id="IPR031052">
    <property type="entry name" value="FHY3/FAR1"/>
</dbReference>
<dbReference type="EMBL" id="VOIH02000011">
    <property type="protein sequence ID" value="KAF3433602.1"/>
    <property type="molecule type" value="Genomic_DNA"/>
</dbReference>
<accession>A0A8K0GLG5</accession>
<reference evidence="3" key="1">
    <citation type="submission" date="2020-03" db="EMBL/GenBank/DDBJ databases">
        <title>A high-quality chromosome-level genome assembly of a woody plant with both climbing and erect habits, Rhamnella rubrinervis.</title>
        <authorList>
            <person name="Lu Z."/>
            <person name="Yang Y."/>
            <person name="Zhu X."/>
            <person name="Sun Y."/>
        </authorList>
    </citation>
    <scope>NUCLEOTIDE SEQUENCE</scope>
    <source>
        <strain evidence="3">BYM</strain>
        <tissue evidence="3">Leaf</tissue>
    </source>
</reference>
<evidence type="ECO:0000313" key="4">
    <source>
        <dbReference type="Proteomes" id="UP000796880"/>
    </source>
</evidence>
<comment type="similarity">
    <text evidence="1">Belongs to the FHY3/FAR1 family.</text>
</comment>
<dbReference type="GO" id="GO:0005634">
    <property type="term" value="C:nucleus"/>
    <property type="evidence" value="ECO:0007669"/>
    <property type="project" value="UniProtKB-SubCell"/>
</dbReference>
<dbReference type="GO" id="GO:0006355">
    <property type="term" value="P:regulation of DNA-templated transcription"/>
    <property type="evidence" value="ECO:0007669"/>
    <property type="project" value="UniProtKB-UniRule"/>
</dbReference>
<dbReference type="Pfam" id="PF00305">
    <property type="entry name" value="Lipoxygenase"/>
    <property type="match status" value="1"/>
</dbReference>